<accession>A0ACC1BN71</accession>
<keyword evidence="2" id="KW-1185">Reference proteome</keyword>
<name>A0ACC1BN71_9ROSI</name>
<dbReference type="EMBL" id="CM047900">
    <property type="protein sequence ID" value="KAJ0100469.1"/>
    <property type="molecule type" value="Genomic_DNA"/>
</dbReference>
<evidence type="ECO:0000313" key="1">
    <source>
        <dbReference type="EMBL" id="KAJ0100469.1"/>
    </source>
</evidence>
<sequence>MVLSKTASESDVSIHSTFGSRYVRASLPRFQMPENSIPKEAAYQIINDELMLDGNPRLNLASFVTTWMEPECDKLIMAAINKNYVDMDEYPVTTELQAIRPAISGAVLDPIGKRFNRCVNMIAHLFNAPLGDSETAVGVGTVGSSEAIMLAGLAFKRNWQNKRKAEGKPYDKPNIVTGANVQVCWEKFARYFEVELKEVKLRDGYYVMDPQKAVEMVDENTICVAAILGSTLNGEFEDVKLLNDLLTEKNKQTGWDTPIHVDAASGGFIAPFLYPELEWDFRLPLVKSINVSGHKYGLVYAGIGWAIWRNKEDLPEELIFHINYLGADQPTFTLNFSKGSSQVIAQYYQLIRLGYEGYRNIMENCRENMIVLKEGLEKTGRFNIVSKDNGVPLVAFSLKDNSSHNEFEVSETLRRFGWIVPAYTMPPDAQHVTVLRVVIREDFSRTLAERLVIDIEKVLHELDTLPARVKAKIAAAADEDTNGNAAAETLAHKKSDVERQREITTFWRKYVSDKKKTNGVC</sequence>
<comment type="caution">
    <text evidence="1">The sequence shown here is derived from an EMBL/GenBank/DDBJ whole genome shotgun (WGS) entry which is preliminary data.</text>
</comment>
<gene>
    <name evidence="1" type="ORF">Patl1_20946</name>
</gene>
<evidence type="ECO:0000313" key="2">
    <source>
        <dbReference type="Proteomes" id="UP001164250"/>
    </source>
</evidence>
<dbReference type="Proteomes" id="UP001164250">
    <property type="component" value="Chromosome 4"/>
</dbReference>
<protein>
    <submittedName>
        <fullName evidence="1">Uncharacterized protein</fullName>
    </submittedName>
</protein>
<organism evidence="1 2">
    <name type="scientific">Pistacia atlantica</name>
    <dbReference type="NCBI Taxonomy" id="434234"/>
    <lineage>
        <taxon>Eukaryota</taxon>
        <taxon>Viridiplantae</taxon>
        <taxon>Streptophyta</taxon>
        <taxon>Embryophyta</taxon>
        <taxon>Tracheophyta</taxon>
        <taxon>Spermatophyta</taxon>
        <taxon>Magnoliopsida</taxon>
        <taxon>eudicotyledons</taxon>
        <taxon>Gunneridae</taxon>
        <taxon>Pentapetalae</taxon>
        <taxon>rosids</taxon>
        <taxon>malvids</taxon>
        <taxon>Sapindales</taxon>
        <taxon>Anacardiaceae</taxon>
        <taxon>Pistacia</taxon>
    </lineage>
</organism>
<reference evidence="2" key="1">
    <citation type="journal article" date="2023" name="G3 (Bethesda)">
        <title>Genome assembly and association tests identify interacting loci associated with vigor, precocity, and sex in interspecific pistachio rootstocks.</title>
        <authorList>
            <person name="Palmer W."/>
            <person name="Jacygrad E."/>
            <person name="Sagayaradj S."/>
            <person name="Cavanaugh K."/>
            <person name="Han R."/>
            <person name="Bertier L."/>
            <person name="Beede B."/>
            <person name="Kafkas S."/>
            <person name="Golino D."/>
            <person name="Preece J."/>
            <person name="Michelmore R."/>
        </authorList>
    </citation>
    <scope>NUCLEOTIDE SEQUENCE [LARGE SCALE GENOMIC DNA]</scope>
</reference>
<proteinExistence type="predicted"/>